<protein>
    <recommendedName>
        <fullName evidence="4">Cytochrome C Planctomycete-type domain-containing protein</fullName>
    </recommendedName>
</protein>
<organism evidence="2 3">
    <name type="scientific">Stieleria maiorica</name>
    <dbReference type="NCBI Taxonomy" id="2795974"/>
    <lineage>
        <taxon>Bacteria</taxon>
        <taxon>Pseudomonadati</taxon>
        <taxon>Planctomycetota</taxon>
        <taxon>Planctomycetia</taxon>
        <taxon>Pirellulales</taxon>
        <taxon>Pirellulaceae</taxon>
        <taxon>Stieleria</taxon>
    </lineage>
</organism>
<reference evidence="2 3" key="1">
    <citation type="submission" date="2019-02" db="EMBL/GenBank/DDBJ databases">
        <title>Planctomycetal bacteria perform biofilm scaping via a novel small molecule.</title>
        <authorList>
            <person name="Jeske O."/>
            <person name="Boedeker C."/>
            <person name="Wiegand S."/>
            <person name="Breitling P."/>
            <person name="Kallscheuer N."/>
            <person name="Jogler M."/>
            <person name="Rohde M."/>
            <person name="Petersen J."/>
            <person name="Medema M.H."/>
            <person name="Surup F."/>
            <person name="Jogler C."/>
        </authorList>
    </citation>
    <scope>NUCLEOTIDE SEQUENCE [LARGE SCALE GENOMIC DNA]</scope>
    <source>
        <strain evidence="2 3">Mal15</strain>
    </source>
</reference>
<evidence type="ECO:0008006" key="4">
    <source>
        <dbReference type="Google" id="ProtNLM"/>
    </source>
</evidence>
<dbReference type="AlphaFoldDB" id="A0A5B9MN88"/>
<evidence type="ECO:0000256" key="1">
    <source>
        <dbReference type="SAM" id="SignalP"/>
    </source>
</evidence>
<evidence type="ECO:0000313" key="2">
    <source>
        <dbReference type="EMBL" id="QEG02414.1"/>
    </source>
</evidence>
<name>A0A5B9MN88_9BACT</name>
<accession>A0A5B9MN88</accession>
<feature type="signal peptide" evidence="1">
    <location>
        <begin position="1"/>
        <end position="27"/>
    </location>
</feature>
<evidence type="ECO:0000313" key="3">
    <source>
        <dbReference type="Proteomes" id="UP000321353"/>
    </source>
</evidence>
<dbReference type="Proteomes" id="UP000321353">
    <property type="component" value="Chromosome"/>
</dbReference>
<keyword evidence="1" id="KW-0732">Signal</keyword>
<sequence precursor="true">MAIELRRLGILVSFAGAALIGSANASASEDAGDGETSGPIAFLKTHCLNCHGEEKQHDDRTKIWIQYSPKPCLSEPLRQ</sequence>
<dbReference type="KEGG" id="smam:Mal15_65350"/>
<dbReference type="EMBL" id="CP036264">
    <property type="protein sequence ID" value="QEG02414.1"/>
    <property type="molecule type" value="Genomic_DNA"/>
</dbReference>
<feature type="chain" id="PRO_5022714962" description="Cytochrome C Planctomycete-type domain-containing protein" evidence="1">
    <location>
        <begin position="28"/>
        <end position="79"/>
    </location>
</feature>
<gene>
    <name evidence="2" type="ORF">Mal15_65350</name>
</gene>
<keyword evidence="3" id="KW-1185">Reference proteome</keyword>
<proteinExistence type="predicted"/>